<evidence type="ECO:0000313" key="2">
    <source>
        <dbReference type="EMBL" id="GAA2378320.1"/>
    </source>
</evidence>
<evidence type="ECO:0008006" key="4">
    <source>
        <dbReference type="Google" id="ProtNLM"/>
    </source>
</evidence>
<feature type="transmembrane region" description="Helical" evidence="1">
    <location>
        <begin position="54"/>
        <end position="76"/>
    </location>
</feature>
<proteinExistence type="predicted"/>
<feature type="transmembrane region" description="Helical" evidence="1">
    <location>
        <begin position="124"/>
        <end position="146"/>
    </location>
</feature>
<dbReference type="Proteomes" id="UP001501444">
    <property type="component" value="Unassembled WGS sequence"/>
</dbReference>
<keyword evidence="1" id="KW-0812">Transmembrane</keyword>
<accession>A0ABN3HF59</accession>
<sequence length="160" mass="16560">MRISALGGACALVVGLAALAAGLYYDQGHLVQWAHFAQTSNVTKGPTELETARVFNLLGSFASAFAAIVAAGSTLLARLAGRSGEWVLRLTAVLLLVVMLLVAVAVVVGSFTGDEPVAIIDTPWWLLAVEWGALALAVVGAATATAQLWRFVPESEEAAA</sequence>
<gene>
    <name evidence="2" type="ORF">GCM10010170_084310</name>
</gene>
<dbReference type="RefSeq" id="WP_344618248.1">
    <property type="nucleotide sequence ID" value="NZ_BAAARV010000083.1"/>
</dbReference>
<organism evidence="2 3">
    <name type="scientific">Dactylosporangium salmoneum</name>
    <dbReference type="NCBI Taxonomy" id="53361"/>
    <lineage>
        <taxon>Bacteria</taxon>
        <taxon>Bacillati</taxon>
        <taxon>Actinomycetota</taxon>
        <taxon>Actinomycetes</taxon>
        <taxon>Micromonosporales</taxon>
        <taxon>Micromonosporaceae</taxon>
        <taxon>Dactylosporangium</taxon>
    </lineage>
</organism>
<keyword evidence="3" id="KW-1185">Reference proteome</keyword>
<protein>
    <recommendedName>
        <fullName evidence="4">DUF998 domain-containing protein</fullName>
    </recommendedName>
</protein>
<feature type="transmembrane region" description="Helical" evidence="1">
    <location>
        <begin position="88"/>
        <end position="112"/>
    </location>
</feature>
<name>A0ABN3HF59_9ACTN</name>
<reference evidence="2 3" key="1">
    <citation type="journal article" date="2019" name="Int. J. Syst. Evol. Microbiol.">
        <title>The Global Catalogue of Microorganisms (GCM) 10K type strain sequencing project: providing services to taxonomists for standard genome sequencing and annotation.</title>
        <authorList>
            <consortium name="The Broad Institute Genomics Platform"/>
            <consortium name="The Broad Institute Genome Sequencing Center for Infectious Disease"/>
            <person name="Wu L."/>
            <person name="Ma J."/>
        </authorList>
    </citation>
    <scope>NUCLEOTIDE SEQUENCE [LARGE SCALE GENOMIC DNA]</scope>
    <source>
        <strain evidence="2 3">JCM 3272</strain>
    </source>
</reference>
<evidence type="ECO:0000313" key="3">
    <source>
        <dbReference type="Proteomes" id="UP001501444"/>
    </source>
</evidence>
<dbReference type="EMBL" id="BAAARV010000083">
    <property type="protein sequence ID" value="GAA2378320.1"/>
    <property type="molecule type" value="Genomic_DNA"/>
</dbReference>
<evidence type="ECO:0000256" key="1">
    <source>
        <dbReference type="SAM" id="Phobius"/>
    </source>
</evidence>
<comment type="caution">
    <text evidence="2">The sequence shown here is derived from an EMBL/GenBank/DDBJ whole genome shotgun (WGS) entry which is preliminary data.</text>
</comment>
<keyword evidence="1" id="KW-0472">Membrane</keyword>
<keyword evidence="1" id="KW-1133">Transmembrane helix</keyword>